<evidence type="ECO:0000313" key="8">
    <source>
        <dbReference type="EMBL" id="MDA3730961.1"/>
    </source>
</evidence>
<dbReference type="GO" id="GO:0004252">
    <property type="term" value="F:serine-type endopeptidase activity"/>
    <property type="evidence" value="ECO:0007669"/>
    <property type="project" value="UniProtKB-UniRule"/>
</dbReference>
<feature type="domain" description="Peptidase S8/S53" evidence="7">
    <location>
        <begin position="424"/>
        <end position="542"/>
    </location>
</feature>
<dbReference type="CDD" id="cd07478">
    <property type="entry name" value="Peptidases_S8_CspA-like"/>
    <property type="match status" value="1"/>
</dbReference>
<proteinExistence type="inferred from homology"/>
<evidence type="ECO:0000256" key="3">
    <source>
        <dbReference type="ARBA" id="ARBA00022801"/>
    </source>
</evidence>
<dbReference type="InterPro" id="IPR050131">
    <property type="entry name" value="Peptidase_S8_subtilisin-like"/>
</dbReference>
<name>A0AA42DLE7_9FIRM</name>
<dbReference type="PROSITE" id="PS51892">
    <property type="entry name" value="SUBTILASE"/>
    <property type="match status" value="1"/>
</dbReference>
<evidence type="ECO:0000259" key="7">
    <source>
        <dbReference type="Pfam" id="PF00082"/>
    </source>
</evidence>
<feature type="domain" description="Peptidase S8/S53" evidence="7">
    <location>
        <begin position="84"/>
        <end position="281"/>
    </location>
</feature>
<dbReference type="Proteomes" id="UP001169242">
    <property type="component" value="Unassembled WGS sequence"/>
</dbReference>
<evidence type="ECO:0000256" key="1">
    <source>
        <dbReference type="ARBA" id="ARBA00011073"/>
    </source>
</evidence>
<evidence type="ECO:0000256" key="2">
    <source>
        <dbReference type="ARBA" id="ARBA00022670"/>
    </source>
</evidence>
<dbReference type="PROSITE" id="PS00136">
    <property type="entry name" value="SUBTILASE_ASP"/>
    <property type="match status" value="1"/>
</dbReference>
<evidence type="ECO:0000313" key="9">
    <source>
        <dbReference type="Proteomes" id="UP001169242"/>
    </source>
</evidence>
<dbReference type="InterPro" id="IPR036852">
    <property type="entry name" value="Peptidase_S8/S53_dom_sf"/>
</dbReference>
<dbReference type="SUPFAM" id="SSF52743">
    <property type="entry name" value="Subtilisin-like"/>
    <property type="match status" value="1"/>
</dbReference>
<dbReference type="Gene3D" id="2.60.120.1290">
    <property type="match status" value="1"/>
</dbReference>
<comment type="similarity">
    <text evidence="1 6">Belongs to the peptidase S8 family.</text>
</comment>
<keyword evidence="3 6" id="KW-0378">Hydrolase</keyword>
<comment type="caution">
    <text evidence="8">The sequence shown here is derived from an EMBL/GenBank/DDBJ whole genome shotgun (WGS) entry which is preliminary data.</text>
</comment>
<dbReference type="PRINTS" id="PR00723">
    <property type="entry name" value="SUBTILISIN"/>
</dbReference>
<dbReference type="Gene3D" id="3.40.50.200">
    <property type="entry name" value="Peptidase S8/S53 domain"/>
    <property type="match status" value="1"/>
</dbReference>
<evidence type="ECO:0000256" key="4">
    <source>
        <dbReference type="ARBA" id="ARBA00022825"/>
    </source>
</evidence>
<dbReference type="RefSeq" id="WP_271011439.1">
    <property type="nucleotide sequence ID" value="NZ_JAQIFT010000020.1"/>
</dbReference>
<protein>
    <submittedName>
        <fullName evidence="8">S8 family peptidase</fullName>
    </submittedName>
</protein>
<keyword evidence="4 6" id="KW-0720">Serine protease</keyword>
<accession>A0AA42DLE7</accession>
<keyword evidence="9" id="KW-1185">Reference proteome</keyword>
<feature type="active site" description="Charge relay system" evidence="5 6">
    <location>
        <position position="164"/>
    </location>
</feature>
<keyword evidence="2 6" id="KW-0645">Protease</keyword>
<dbReference type="EMBL" id="JAQIFT010000020">
    <property type="protein sequence ID" value="MDA3730961.1"/>
    <property type="molecule type" value="Genomic_DNA"/>
</dbReference>
<dbReference type="PANTHER" id="PTHR43806:SF11">
    <property type="entry name" value="CEREVISIN-RELATED"/>
    <property type="match status" value="1"/>
</dbReference>
<feature type="active site" description="Charge relay system" evidence="5 6">
    <location>
        <position position="487"/>
    </location>
</feature>
<reference evidence="8" key="1">
    <citation type="journal article" date="2023" name="Int. J. Syst. Evol. Microbiol.">
        <title>&lt;i&gt;Holtiella tumoricola&lt;/i&gt; gen. nov. sp. nov., isolated from a human clinical sample.</title>
        <authorList>
            <person name="Allen-Vercoe E."/>
            <person name="Daigneault M.C."/>
            <person name="Vancuren S.J."/>
            <person name="Cochrane K."/>
            <person name="O'Neal L.L."/>
            <person name="Sankaranarayanan K."/>
            <person name="Lawson P.A."/>
        </authorList>
    </citation>
    <scope>NUCLEOTIDE SEQUENCE</scope>
    <source>
        <strain evidence="8">CC70A</strain>
    </source>
</reference>
<evidence type="ECO:0000256" key="6">
    <source>
        <dbReference type="PROSITE-ProRule" id="PRU01240"/>
    </source>
</evidence>
<sequence>MSILRTLYPNIQFQPVTDRIAIIYVPPSATYELNALKNNGVAVFIPLIFGLNAQESLVGANMQEVLSSANISQLHTYPSNELTGKNVLIGFVDTGIDYTNPLFKYEDNTSRIVSIWDQTIEGNPPINNNFIANYGSVYSNAQINQALNSSDPLSVVPSVDTVGHGTYLAGVAAGKERSGTTNYTGGAPDSELVIVKLRPATELLRAYYLVSPTVNAYQANDIMTGINYLLQVAREKNMPIAICIGLGCNLGAHNGLTIIERFLSEVSDLYNVILISSAGNEASESHHFSSTISVNEVQSFELNIAEQETGLVFGLWATGADKLSIGFTTPLGNSINKIPIQLTNSQNFSFNLEKSKISIRYQFPNLITGSESIGIRLMDPLPGIWTFYVYGDVVISGDYNTWLPREGFIQPGTRFLSPDPYITVCIPSTTQKLLVVGAYNSFNDSLYAASGRGPTTNSVIKPDIIAPGVDVPGPNLYGGFTAQTGTSVAAAITASASALLLEWAVVENNFNLINTNIARTIFIRGASRTTNGSYPNYIEGYGKLDLLKSISLI</sequence>
<dbReference type="InterPro" id="IPR015500">
    <property type="entry name" value="Peptidase_S8_subtilisin-rel"/>
</dbReference>
<dbReference type="InterPro" id="IPR017310">
    <property type="entry name" value="Pept_S8A_subtilisin_clostridia"/>
</dbReference>
<dbReference type="InterPro" id="IPR000209">
    <property type="entry name" value="Peptidase_S8/S53_dom"/>
</dbReference>
<dbReference type="InterPro" id="IPR034045">
    <property type="entry name" value="Pep_S8_CspA-like"/>
</dbReference>
<dbReference type="PIRSF" id="PIRSF037894">
    <property type="entry name" value="Subtilisin_rel_CspABC"/>
    <property type="match status" value="1"/>
</dbReference>
<gene>
    <name evidence="8" type="ORF">PBV87_05535</name>
</gene>
<feature type="active site" description="Charge relay system" evidence="5 6">
    <location>
        <position position="93"/>
    </location>
</feature>
<dbReference type="GO" id="GO:0006508">
    <property type="term" value="P:proteolysis"/>
    <property type="evidence" value="ECO:0007669"/>
    <property type="project" value="UniProtKB-KW"/>
</dbReference>
<organism evidence="8 9">
    <name type="scientific">Holtiella tumoricola</name>
    <dbReference type="NCBI Taxonomy" id="3018743"/>
    <lineage>
        <taxon>Bacteria</taxon>
        <taxon>Bacillati</taxon>
        <taxon>Bacillota</taxon>
        <taxon>Clostridia</taxon>
        <taxon>Lachnospirales</taxon>
        <taxon>Cellulosilyticaceae</taxon>
        <taxon>Holtiella</taxon>
    </lineage>
</organism>
<dbReference type="AlphaFoldDB" id="A0AA42DLE7"/>
<dbReference type="InterPro" id="IPR023827">
    <property type="entry name" value="Peptidase_S8_Asp-AS"/>
</dbReference>
<evidence type="ECO:0000256" key="5">
    <source>
        <dbReference type="PIRSR" id="PIRSR615500-1"/>
    </source>
</evidence>
<dbReference type="Pfam" id="PF00082">
    <property type="entry name" value="Peptidase_S8"/>
    <property type="match status" value="2"/>
</dbReference>
<dbReference type="PANTHER" id="PTHR43806">
    <property type="entry name" value="PEPTIDASE S8"/>
    <property type="match status" value="1"/>
</dbReference>